<dbReference type="SUPFAM" id="SSF52266">
    <property type="entry name" value="SGNH hydrolase"/>
    <property type="match status" value="1"/>
</dbReference>
<evidence type="ECO:0000313" key="3">
    <source>
        <dbReference type="Proteomes" id="UP000442244"/>
    </source>
</evidence>
<dbReference type="RefSeq" id="WP_148604727.1">
    <property type="nucleotide sequence ID" value="NZ_SDGY01000001.1"/>
</dbReference>
<keyword evidence="3" id="KW-1185">Reference proteome</keyword>
<dbReference type="InterPro" id="IPR013830">
    <property type="entry name" value="SGNH_hydro"/>
</dbReference>
<dbReference type="GO" id="GO:0004622">
    <property type="term" value="F:phosphatidylcholine lysophospholipase activity"/>
    <property type="evidence" value="ECO:0007669"/>
    <property type="project" value="TreeGrafter"/>
</dbReference>
<dbReference type="OrthoDB" id="252349at2"/>
<dbReference type="Proteomes" id="UP000442244">
    <property type="component" value="Unassembled WGS sequence"/>
</dbReference>
<feature type="domain" description="SGNH hydrolase-type esterase" evidence="1">
    <location>
        <begin position="50"/>
        <end position="281"/>
    </location>
</feature>
<reference evidence="2 3" key="1">
    <citation type="submission" date="2019-01" db="EMBL/GenBank/DDBJ databases">
        <title>Leuconostoc litchii sp. nov., a novel lactic acid bacterium isolated from lychee.</title>
        <authorList>
            <person name="Wang L.-T."/>
        </authorList>
    </citation>
    <scope>NUCLEOTIDE SEQUENCE [LARGE SCALE GENOMIC DNA]</scope>
    <source>
        <strain evidence="2 3">MB7</strain>
    </source>
</reference>
<protein>
    <submittedName>
        <fullName evidence="2">Lysophospholipase</fullName>
    </submittedName>
</protein>
<dbReference type="EMBL" id="SDGY01000001">
    <property type="protein sequence ID" value="TYC47178.1"/>
    <property type="molecule type" value="Genomic_DNA"/>
</dbReference>
<dbReference type="PANTHER" id="PTHR30383:SF27">
    <property type="entry name" value="SPORE GERMINATION LIPASE LIPC"/>
    <property type="match status" value="1"/>
</dbReference>
<dbReference type="PANTHER" id="PTHR30383">
    <property type="entry name" value="THIOESTERASE 1/PROTEASE 1/LYSOPHOSPHOLIPASE L1"/>
    <property type="match status" value="1"/>
</dbReference>
<dbReference type="AlphaFoldDB" id="A0A6P2CMD1"/>
<evidence type="ECO:0000313" key="2">
    <source>
        <dbReference type="EMBL" id="TYC47178.1"/>
    </source>
</evidence>
<dbReference type="Gene3D" id="3.40.50.1110">
    <property type="entry name" value="SGNH hydrolase"/>
    <property type="match status" value="1"/>
</dbReference>
<dbReference type="Pfam" id="PF13472">
    <property type="entry name" value="Lipase_GDSL_2"/>
    <property type="match status" value="1"/>
</dbReference>
<gene>
    <name evidence="2" type="ORF">ESZ47_03320</name>
</gene>
<accession>A0A6P2CMD1</accession>
<proteinExistence type="predicted"/>
<dbReference type="CDD" id="cd04506">
    <property type="entry name" value="SGNH_hydrolase_YpmR_like"/>
    <property type="match status" value="1"/>
</dbReference>
<sequence>MRKFAISLIVLLLIGMSAFYGVKTWEHQKINVNKSNDTAKKVSHIDLVTLGDSLTEGVGDEKNIQGYSGRVAKKIRSEYGISVTLSNFGKAGDRSDQIKKRLDTQTKFQTHLKKANIIVMTSGGNDLQQILLKNIYATSPSILSAAVRQGKQSYQKNLSALMRDIRSYNSHAPIFIFGNYNPLYVHFANRSDFNDDVKLFNGINESVAEKDGNAYFVSIFQLTYGQFTTSAERKELIKQSTDSNSSTKSNAAMTAVLTGKQNINNDWISTDDNYHPNNKGYNYMTVQLFNKMKKETKQWLIKR</sequence>
<name>A0A6P2CMD1_9LACO</name>
<dbReference type="InterPro" id="IPR036514">
    <property type="entry name" value="SGNH_hydro_sf"/>
</dbReference>
<comment type="caution">
    <text evidence="2">The sequence shown here is derived from an EMBL/GenBank/DDBJ whole genome shotgun (WGS) entry which is preliminary data.</text>
</comment>
<dbReference type="InterPro" id="IPR051532">
    <property type="entry name" value="Ester_Hydrolysis_Enzymes"/>
</dbReference>
<organism evidence="2 3">
    <name type="scientific">Leuconostoc litchii</name>
    <dbReference type="NCBI Taxonomy" id="1981069"/>
    <lineage>
        <taxon>Bacteria</taxon>
        <taxon>Bacillati</taxon>
        <taxon>Bacillota</taxon>
        <taxon>Bacilli</taxon>
        <taxon>Lactobacillales</taxon>
        <taxon>Lactobacillaceae</taxon>
        <taxon>Leuconostoc</taxon>
    </lineage>
</organism>
<evidence type="ECO:0000259" key="1">
    <source>
        <dbReference type="Pfam" id="PF13472"/>
    </source>
</evidence>